<feature type="transmembrane region" description="Helical" evidence="2">
    <location>
        <begin position="12"/>
        <end position="33"/>
    </location>
</feature>
<sequence>MLPAAPVRRPRVPWRLAVPAVVIAVAAAGWVVIGSTSTPDGPRPVTVPPAVPAPPTGAPVENAPSTGAPSPFAPTTAPPRRAAASDSATPPETVPGIDRRITPPENRSPRTAPPSAPTGGRRTG</sequence>
<organism evidence="3 4">
    <name type="scientific">Embleya scabrispora</name>
    <dbReference type="NCBI Taxonomy" id="159449"/>
    <lineage>
        <taxon>Bacteria</taxon>
        <taxon>Bacillati</taxon>
        <taxon>Actinomycetota</taxon>
        <taxon>Actinomycetes</taxon>
        <taxon>Kitasatosporales</taxon>
        <taxon>Streptomycetaceae</taxon>
        <taxon>Embleya</taxon>
    </lineage>
</organism>
<evidence type="ECO:0000313" key="3">
    <source>
        <dbReference type="EMBL" id="OPC84645.1"/>
    </source>
</evidence>
<keyword evidence="4" id="KW-1185">Reference proteome</keyword>
<keyword evidence="2" id="KW-0812">Transmembrane</keyword>
<dbReference type="AlphaFoldDB" id="A0A1T3P6S9"/>
<reference evidence="3 4" key="1">
    <citation type="submission" date="2017-03" db="EMBL/GenBank/DDBJ databases">
        <title>Draft genome sequence of Streptomyces scabrisporus NF3, endophyte isolated from Amphipterygium adstringens.</title>
        <authorList>
            <person name="Vazquez M."/>
            <person name="Ceapa C.D."/>
            <person name="Rodriguez Luna D."/>
            <person name="Sanchez Esquivel S."/>
        </authorList>
    </citation>
    <scope>NUCLEOTIDE SEQUENCE [LARGE SCALE GENOMIC DNA]</scope>
    <source>
        <strain evidence="3 4">NF3</strain>
    </source>
</reference>
<dbReference type="Proteomes" id="UP000190037">
    <property type="component" value="Unassembled WGS sequence"/>
</dbReference>
<comment type="caution">
    <text evidence="3">The sequence shown here is derived from an EMBL/GenBank/DDBJ whole genome shotgun (WGS) entry which is preliminary data.</text>
</comment>
<feature type="region of interest" description="Disordered" evidence="1">
    <location>
        <begin position="34"/>
        <end position="124"/>
    </location>
</feature>
<dbReference type="EMBL" id="MWQN01000001">
    <property type="protein sequence ID" value="OPC84645.1"/>
    <property type="molecule type" value="Genomic_DNA"/>
</dbReference>
<keyword evidence="2" id="KW-0472">Membrane</keyword>
<evidence type="ECO:0000313" key="4">
    <source>
        <dbReference type="Proteomes" id="UP000190037"/>
    </source>
</evidence>
<evidence type="ECO:0000256" key="1">
    <source>
        <dbReference type="SAM" id="MobiDB-lite"/>
    </source>
</evidence>
<gene>
    <name evidence="3" type="ORF">B4N89_30305</name>
</gene>
<evidence type="ECO:0000256" key="2">
    <source>
        <dbReference type="SAM" id="Phobius"/>
    </source>
</evidence>
<feature type="compositionally biased region" description="Pro residues" evidence="1">
    <location>
        <begin position="41"/>
        <end position="57"/>
    </location>
</feature>
<protein>
    <submittedName>
        <fullName evidence="3">Uncharacterized protein</fullName>
    </submittedName>
</protein>
<accession>A0A1T3P6S9</accession>
<name>A0A1T3P6S9_9ACTN</name>
<proteinExistence type="predicted"/>
<feature type="compositionally biased region" description="Low complexity" evidence="1">
    <location>
        <begin position="58"/>
        <end position="91"/>
    </location>
</feature>
<keyword evidence="2" id="KW-1133">Transmembrane helix</keyword>